<sequence length="1120" mass="118730">MTKALFKKLLVFCLLALGLGNSYGQIALWTYEPSQAGAITAPTPNSGVNMATGSSAVINGSGGTITPMLRTGMTGTGCGDQTTGTNAWAFEPFGYGSVSETNGAQFKVSTAGYENIYFTWDQRWSNTAPNTLRLKYTIDGTNWVNFVMTAANTTVCLGTITASGCFETNTTGDYYRRISANFSSITGVKNNPLFAVRILASTYQSTGQFRQCQDPSSIANIAGTWRFDNVTFSGTLIPGPNPSVISGTTPICAGDSANIAVTMTGGLSPFRLVYTDGTTNYTVNNYVSGTPISVSPTSTKTYTIVSVNNLNNVNYGLGTGNTGSAVITVNALPTVTAAAISACDAGPTALTTGSPAGGTYSIPNPYSGPSTTFTYSYTDPSTGCSKTTAAYAFTRNTAVTFSVQPSTASQTTCQGTPFSSVSVTASGTGPLTYQWYSNTTASTTGGTPLLTAAHVTNGSKTATYIPLSTVVGNLYYYVVVTNTCGSVKSANTTGLFTVSAPTVSGSISPAQTICGGSTPANISLTGQTGSVVKWQRADDSGFTVNVQDIAVTATTLSGASIGAITVTTYIRAVVKNGSCLTANTTPIQLLVKSTTWNGGWSAGAPDSVTTAIFESDYTSSGNINACSMVVNSGNVVINPGHIVTLQNSLTVNGGSMTFEDSASLIQLTGATNSGFINYKRNTTPIKRYDYTYWSSPVDYQIMANLSPQTLSDKYFWWNPAIYNWANIVAPGISPMEVGKGYIIRGPQTYDINIPAVYSGTFTGTPNNGEYPVTIAVSGANNLNLLGNPYPSALSADLFMSDSENAATLGTGTTIYLWTHNSPMASLQYSFSDYATYNYMGGTGTAAAAGANNAIPNGYIAAGQGFFIKGIASGTAKFKNGMRVGANNNQFYRTAQTEKSRFWLELSNNQNAFKQMMVGYASAATNDFDTAYDAIIANGTNPVQLYSILNDNRLTIQGRGLPFEQSQIIPLGFSVTTAGTYTITMSRFDGIFESQQVFLKDNMTGEYHDLHAGAFTFETSAGTIENRFEIHYQAEGSLSVENPGMNQQAIIYQNNDELFVHSAAETIRSVTLFDMTGRRILERQNNQNLPTISIQREFAKQPLIVRVAFENGTEQNQKVVF</sequence>
<gene>
    <name evidence="2" type="ORF">G6047_00525</name>
</gene>
<feature type="chain" id="PRO_5037937920" description="Ig-like domain-containing protein" evidence="1">
    <location>
        <begin position="25"/>
        <end position="1120"/>
    </location>
</feature>
<reference evidence="2" key="1">
    <citation type="submission" date="2020-02" db="EMBL/GenBank/DDBJ databases">
        <title>Flavobacterium sp. genome.</title>
        <authorList>
            <person name="Jung H.S."/>
            <person name="Baek J.H."/>
            <person name="Jeon C.O."/>
        </authorList>
    </citation>
    <scope>NUCLEOTIDE SEQUENCE</scope>
    <source>
        <strain evidence="2">SE-s28</strain>
    </source>
</reference>
<evidence type="ECO:0008006" key="4">
    <source>
        <dbReference type="Google" id="ProtNLM"/>
    </source>
</evidence>
<evidence type="ECO:0000313" key="3">
    <source>
        <dbReference type="Proteomes" id="UP000712080"/>
    </source>
</evidence>
<comment type="caution">
    <text evidence="2">The sequence shown here is derived from an EMBL/GenBank/DDBJ whole genome shotgun (WGS) entry which is preliminary data.</text>
</comment>
<dbReference type="RefSeq" id="WP_169525379.1">
    <property type="nucleotide sequence ID" value="NZ_JAAMPU010000086.1"/>
</dbReference>
<evidence type="ECO:0000313" key="2">
    <source>
        <dbReference type="EMBL" id="NMH26502.1"/>
    </source>
</evidence>
<dbReference type="EMBL" id="JAAMPU010000086">
    <property type="protein sequence ID" value="NMH26502.1"/>
    <property type="molecule type" value="Genomic_DNA"/>
</dbReference>
<dbReference type="AlphaFoldDB" id="A0A972JHR0"/>
<name>A0A972JHR0_9FLAO</name>
<organism evidence="2 3">
    <name type="scientific">Flavobacterium silvaticum</name>
    <dbReference type="NCBI Taxonomy" id="1852020"/>
    <lineage>
        <taxon>Bacteria</taxon>
        <taxon>Pseudomonadati</taxon>
        <taxon>Bacteroidota</taxon>
        <taxon>Flavobacteriia</taxon>
        <taxon>Flavobacteriales</taxon>
        <taxon>Flavobacteriaceae</taxon>
        <taxon>Flavobacterium</taxon>
    </lineage>
</organism>
<feature type="signal peptide" evidence="1">
    <location>
        <begin position="1"/>
        <end position="24"/>
    </location>
</feature>
<dbReference type="Proteomes" id="UP000712080">
    <property type="component" value="Unassembled WGS sequence"/>
</dbReference>
<keyword evidence="1" id="KW-0732">Signal</keyword>
<protein>
    <recommendedName>
        <fullName evidence="4">Ig-like domain-containing protein</fullName>
    </recommendedName>
</protein>
<evidence type="ECO:0000256" key="1">
    <source>
        <dbReference type="SAM" id="SignalP"/>
    </source>
</evidence>
<keyword evidence="3" id="KW-1185">Reference proteome</keyword>
<accession>A0A972JHR0</accession>
<proteinExistence type="predicted"/>